<accession>A0A0F9DY65</accession>
<dbReference type="Gene3D" id="3.40.50.300">
    <property type="entry name" value="P-loop containing nucleotide triphosphate hydrolases"/>
    <property type="match status" value="1"/>
</dbReference>
<dbReference type="InterPro" id="IPR027417">
    <property type="entry name" value="P-loop_NTPase"/>
</dbReference>
<organism evidence="1">
    <name type="scientific">marine sediment metagenome</name>
    <dbReference type="NCBI Taxonomy" id="412755"/>
    <lineage>
        <taxon>unclassified sequences</taxon>
        <taxon>metagenomes</taxon>
        <taxon>ecological metagenomes</taxon>
    </lineage>
</organism>
<dbReference type="EMBL" id="LAZR01039537">
    <property type="protein sequence ID" value="KKL16758.1"/>
    <property type="molecule type" value="Genomic_DNA"/>
</dbReference>
<dbReference type="AlphaFoldDB" id="A0A0F9DY65"/>
<gene>
    <name evidence="1" type="ORF">LCGC14_2492350</name>
</gene>
<feature type="non-terminal residue" evidence="1">
    <location>
        <position position="391"/>
    </location>
</feature>
<evidence type="ECO:0008006" key="2">
    <source>
        <dbReference type="Google" id="ProtNLM"/>
    </source>
</evidence>
<protein>
    <recommendedName>
        <fullName evidence="2">Phage terminase large subunit N-terminal domain-containing protein</fullName>
    </recommendedName>
</protein>
<evidence type="ECO:0000313" key="1">
    <source>
        <dbReference type="EMBL" id="KKL16758.1"/>
    </source>
</evidence>
<proteinExistence type="predicted"/>
<comment type="caution">
    <text evidence="1">The sequence shown here is derived from an EMBL/GenBank/DDBJ whole genome shotgun (WGS) entry which is preliminary data.</text>
</comment>
<reference evidence="1" key="1">
    <citation type="journal article" date="2015" name="Nature">
        <title>Complex archaea that bridge the gap between prokaryotes and eukaryotes.</title>
        <authorList>
            <person name="Spang A."/>
            <person name="Saw J.H."/>
            <person name="Jorgensen S.L."/>
            <person name="Zaremba-Niedzwiedzka K."/>
            <person name="Martijn J."/>
            <person name="Lind A.E."/>
            <person name="van Eijk R."/>
            <person name="Schleper C."/>
            <person name="Guy L."/>
            <person name="Ettema T.J."/>
        </authorList>
    </citation>
    <scope>NUCLEOTIDE SEQUENCE</scope>
</reference>
<sequence>MNVEIILPEPHPKQQEILDTAKRFNHMQCGRRFGKTELIKELTDPVLDGYPVAIFCPIERDFLKIWDELANLYRGIIKKKNETYHTLELITGGVIHMWSMKAVDNGRGEKYKRVILDEFAKAMYGKKSWEETIRATLTDLKGDAWFLSTPKGRKNYFCILKTLNKDNKDWCFHKYTSYDNPYLDKEEIDSARSYTSDGKLSPAFRQEYLAEDVDANEMPFLYCFDEKKHTGNSFNLDESLPLWLSFDFNVMPQTCVLGQRIDNDTIKVRKLIRLDNASIYDMCNHIKIKYARFYWMATGDATGKNRSGTTKGNLSYWAIIQKELSLSDRQVKLRGKNLDHTTSQVICNSVLEHKDIIIHEECTELINDCVFASVDEHGKLIKTPDRGLHFF</sequence>
<name>A0A0F9DY65_9ZZZZ</name>